<evidence type="ECO:0000256" key="6">
    <source>
        <dbReference type="ARBA" id="ARBA00023125"/>
    </source>
</evidence>
<dbReference type="InterPro" id="IPR010285">
    <property type="entry name" value="DNA_helicase_pif1-like_DEAD"/>
</dbReference>
<dbReference type="GO" id="GO:0003678">
    <property type="term" value="F:DNA helicase activity"/>
    <property type="evidence" value="ECO:0007669"/>
    <property type="project" value="InterPro"/>
</dbReference>
<dbReference type="InterPro" id="IPR051055">
    <property type="entry name" value="PIF1_helicase"/>
</dbReference>
<evidence type="ECO:0000256" key="1">
    <source>
        <dbReference type="ARBA" id="ARBA00022741"/>
    </source>
</evidence>
<keyword evidence="3" id="KW-0378">Hydrolase</keyword>
<dbReference type="Proteomes" id="UP000231276">
    <property type="component" value="Unassembled WGS sequence"/>
</dbReference>
<dbReference type="SUPFAM" id="SSF52540">
    <property type="entry name" value="P-loop containing nucleoside triphosphate hydrolases"/>
    <property type="match status" value="2"/>
</dbReference>
<protein>
    <submittedName>
        <fullName evidence="10">Helicase</fullName>
    </submittedName>
</protein>
<sequence>MLKYQLWQSVKTMNQEEALKIMKMGANVFLTGIPGAGKTYILNQYIDFMRRAGLSPSVTASTGIASTHIGGATIHSWSGIGIKKSFSDIDIDKLTQNERLYQRYKNAKILIIDEISMLSASQFEMIDVLAREMRQNDKPFGGIRVILSGDFFQLPPVSRPGDDDRYAFESPVWRELNPVVCYLLGTYRHEDDVLKKILDSIRRRDISQDLRRKLFSKIEEKNWERDNSLKDVTRLYTHNADVDRENEARLGQIKKEEFSYEMKTRGKKHLAESLKKWCLAPENLRLKEGAQVMFVKNDTQKRYVNGTRGMVIGKEGGLPVVKTLSGKKILAEYAEWVFEEDGRVVAQIEQIPLRLAWAITVHKSQGMTLDEAHINLSKSFTPGQGYVGLSRIKSMSGLFLSGLNEEALMVDERAARADRNFLDRSKMASDKIKEMNKNEIKKKIGKFLKEGGGKAPKGKDFSDSAYCSARVKPLETNLSTYDETAKFVKKEYSIKEIAKKRELKEATIISHLEKLKSGGTKDFDIGYMSPGIKADIKEFSKMEKAFKKVGEYKLSPIKKYLDKKGIDNTYNDLRLVRLMLSNRDFKSFKLKDFDKEK</sequence>
<evidence type="ECO:0000256" key="3">
    <source>
        <dbReference type="ARBA" id="ARBA00022801"/>
    </source>
</evidence>
<evidence type="ECO:0000256" key="5">
    <source>
        <dbReference type="ARBA" id="ARBA00022840"/>
    </source>
</evidence>
<evidence type="ECO:0000313" key="10">
    <source>
        <dbReference type="EMBL" id="PIP86777.1"/>
    </source>
</evidence>
<dbReference type="InterPro" id="IPR049163">
    <property type="entry name" value="Pif1-like_2B_dom"/>
</dbReference>
<gene>
    <name evidence="10" type="ORF">COW82_00280</name>
</gene>
<name>A0A2H0DX81_9BACT</name>
<keyword evidence="1" id="KW-0547">Nucleotide-binding</keyword>
<feature type="domain" description="AAA+ ATPase" evidence="9">
    <location>
        <begin position="24"/>
        <end position="214"/>
    </location>
</feature>
<dbReference type="Gene3D" id="1.10.10.1390">
    <property type="entry name" value="ATP-dependent DNA helicase RecQ"/>
    <property type="match status" value="1"/>
</dbReference>
<dbReference type="SMART" id="SM00382">
    <property type="entry name" value="AAA"/>
    <property type="match status" value="1"/>
</dbReference>
<dbReference type="EMBL" id="PCTS01000004">
    <property type="protein sequence ID" value="PIP86777.1"/>
    <property type="molecule type" value="Genomic_DNA"/>
</dbReference>
<dbReference type="Pfam" id="PF21530">
    <property type="entry name" value="Pif1_2B_dom"/>
    <property type="match status" value="1"/>
</dbReference>
<reference evidence="10 11" key="1">
    <citation type="submission" date="2017-09" db="EMBL/GenBank/DDBJ databases">
        <title>Depth-based differentiation of microbial function through sediment-hosted aquifers and enrichment of novel symbionts in the deep terrestrial subsurface.</title>
        <authorList>
            <person name="Probst A.J."/>
            <person name="Ladd B."/>
            <person name="Jarett J.K."/>
            <person name="Geller-Mcgrath D.E."/>
            <person name="Sieber C.M."/>
            <person name="Emerson J.B."/>
            <person name="Anantharaman K."/>
            <person name="Thomas B.C."/>
            <person name="Malmstrom R."/>
            <person name="Stieglmeier M."/>
            <person name="Klingl A."/>
            <person name="Woyke T."/>
            <person name="Ryan C.M."/>
            <person name="Banfield J.F."/>
        </authorList>
    </citation>
    <scope>NUCLEOTIDE SEQUENCE [LARGE SCALE GENOMIC DNA]</scope>
    <source>
        <strain evidence="10">CG22_combo_CG10-13_8_21_14_all_43_18</strain>
    </source>
</reference>
<dbReference type="PANTHER" id="PTHR47642:SF5">
    <property type="entry name" value="ATP-DEPENDENT DNA HELICASE"/>
    <property type="match status" value="1"/>
</dbReference>
<keyword evidence="5" id="KW-0067">ATP-binding</keyword>
<dbReference type="CDD" id="cd18809">
    <property type="entry name" value="SF1_C_RecD"/>
    <property type="match status" value="1"/>
</dbReference>
<proteinExistence type="predicted"/>
<dbReference type="PANTHER" id="PTHR47642">
    <property type="entry name" value="ATP-DEPENDENT DNA HELICASE"/>
    <property type="match status" value="1"/>
</dbReference>
<organism evidence="10 11">
    <name type="scientific">Candidatus Campbellbacteria bacterium CG22_combo_CG10-13_8_21_14_all_43_18</name>
    <dbReference type="NCBI Taxonomy" id="1974530"/>
    <lineage>
        <taxon>Bacteria</taxon>
        <taxon>Candidatus Campbelliibacteriota</taxon>
    </lineage>
</organism>
<evidence type="ECO:0000256" key="8">
    <source>
        <dbReference type="ARBA" id="ARBA00023235"/>
    </source>
</evidence>
<keyword evidence="4 10" id="KW-0347">Helicase</keyword>
<dbReference type="InterPro" id="IPR027417">
    <property type="entry name" value="P-loop_NTPase"/>
</dbReference>
<evidence type="ECO:0000259" key="9">
    <source>
        <dbReference type="SMART" id="SM00382"/>
    </source>
</evidence>
<dbReference type="GO" id="GO:0006281">
    <property type="term" value="P:DNA repair"/>
    <property type="evidence" value="ECO:0007669"/>
    <property type="project" value="InterPro"/>
</dbReference>
<comment type="caution">
    <text evidence="10">The sequence shown here is derived from an EMBL/GenBank/DDBJ whole genome shotgun (WGS) entry which is preliminary data.</text>
</comment>
<dbReference type="Pfam" id="PF14493">
    <property type="entry name" value="HTH_40"/>
    <property type="match status" value="1"/>
</dbReference>
<accession>A0A2H0DX81</accession>
<keyword evidence="8" id="KW-0413">Isomerase</keyword>
<dbReference type="InterPro" id="IPR003593">
    <property type="entry name" value="AAA+_ATPase"/>
</dbReference>
<dbReference type="InterPro" id="IPR029491">
    <property type="entry name" value="Helicase_HTH"/>
</dbReference>
<dbReference type="Gene3D" id="2.30.30.940">
    <property type="match status" value="1"/>
</dbReference>
<dbReference type="CDD" id="cd18037">
    <property type="entry name" value="DEXSc_Pif1_like"/>
    <property type="match status" value="1"/>
</dbReference>
<keyword evidence="2" id="KW-0227">DNA damage</keyword>
<keyword evidence="6" id="KW-0238">DNA-binding</keyword>
<dbReference type="GO" id="GO:0000723">
    <property type="term" value="P:telomere maintenance"/>
    <property type="evidence" value="ECO:0007669"/>
    <property type="project" value="InterPro"/>
</dbReference>
<evidence type="ECO:0000256" key="7">
    <source>
        <dbReference type="ARBA" id="ARBA00023204"/>
    </source>
</evidence>
<dbReference type="Pfam" id="PF05970">
    <property type="entry name" value="PIF1"/>
    <property type="match status" value="1"/>
</dbReference>
<evidence type="ECO:0000256" key="4">
    <source>
        <dbReference type="ARBA" id="ARBA00022806"/>
    </source>
</evidence>
<dbReference type="Gene3D" id="3.40.50.300">
    <property type="entry name" value="P-loop containing nucleotide triphosphate hydrolases"/>
    <property type="match status" value="2"/>
</dbReference>
<evidence type="ECO:0000313" key="11">
    <source>
        <dbReference type="Proteomes" id="UP000231276"/>
    </source>
</evidence>
<dbReference type="AlphaFoldDB" id="A0A2H0DX81"/>
<keyword evidence="7" id="KW-0234">DNA repair</keyword>
<evidence type="ECO:0000256" key="2">
    <source>
        <dbReference type="ARBA" id="ARBA00022763"/>
    </source>
</evidence>